<reference evidence="1" key="1">
    <citation type="submission" date="2022-06" db="EMBL/GenBank/DDBJ databases">
        <title>Complete genome sequence and characterization of Cupriavidus gilardii QJ1 isolated from contaminating cells.</title>
        <authorList>
            <person name="Qi J."/>
        </authorList>
    </citation>
    <scope>NUCLEOTIDE SEQUENCE</scope>
    <source>
        <strain evidence="1">QJ1</strain>
    </source>
</reference>
<evidence type="ECO:0000313" key="1">
    <source>
        <dbReference type="EMBL" id="USE78276.1"/>
    </source>
</evidence>
<name>A0ABY4VR82_9BURK</name>
<sequence>MPIVGIRGATPLIDGVELQAQLATLLRLENVGLLLGAGASVVAGGKTMWGLWADFVETSPGEAQWLRDRGFVPPEALGAPDQRIVPNVERLNDSLEIALVEWRRQTHSEVPQLEQARAQLSRAVVRAARLHPAWWTSPGGAEAHAEPLQHHRAILQKLVSARQPGQAAPWVFTTNYDLAIEWAAESIDLQVVDGFLGVHARRFSPQSFDLGFRNTQARGEARFGVYNVYLAKLHGSLTWREDAGQVYEMQAALAAASIETFLEDGTQTELGFMVMPRAAKYMQTIGYVHGELFRRFSEFLSRPQTSLVACGYGFGDEHINRLLRSALLNPTLQLVVYFPGFNGDALDSALPDALRKLLSLKNPRVTVIGGGAEAHLDKLASQLPDPLLYDEEMRRLTKALREPAEQAAGNAAAALARWEDL</sequence>
<dbReference type="Proteomes" id="UP001056648">
    <property type="component" value="Chromosome 1"/>
</dbReference>
<evidence type="ECO:0000313" key="2">
    <source>
        <dbReference type="Proteomes" id="UP001056648"/>
    </source>
</evidence>
<dbReference type="Pfam" id="PF13289">
    <property type="entry name" value="SIR2_2"/>
    <property type="match status" value="1"/>
</dbReference>
<dbReference type="InterPro" id="IPR049977">
    <property type="entry name" value="SIR2-like_antiphage-assoc"/>
</dbReference>
<protein>
    <submittedName>
        <fullName evidence="1">SIR2 family protein</fullName>
    </submittedName>
</protein>
<proteinExistence type="predicted"/>
<accession>A0ABY4VR82</accession>
<dbReference type="RefSeq" id="WP_252252316.1">
    <property type="nucleotide sequence ID" value="NZ_CP098735.1"/>
</dbReference>
<organism evidence="1 2">
    <name type="scientific">Cupriavidus gilardii</name>
    <dbReference type="NCBI Taxonomy" id="82541"/>
    <lineage>
        <taxon>Bacteria</taxon>
        <taxon>Pseudomonadati</taxon>
        <taxon>Pseudomonadota</taxon>
        <taxon>Betaproteobacteria</taxon>
        <taxon>Burkholderiales</taxon>
        <taxon>Burkholderiaceae</taxon>
        <taxon>Cupriavidus</taxon>
    </lineage>
</organism>
<gene>
    <name evidence="1" type="ORF">NDR89_04420</name>
</gene>
<dbReference type="NCBIfam" id="NF042942">
    <property type="entry name" value="SIR2_antiphage"/>
    <property type="match status" value="1"/>
</dbReference>
<keyword evidence="2" id="KW-1185">Reference proteome</keyword>
<dbReference type="EMBL" id="CP098735">
    <property type="protein sequence ID" value="USE78276.1"/>
    <property type="molecule type" value="Genomic_DNA"/>
</dbReference>